<dbReference type="Pfam" id="PF13431">
    <property type="entry name" value="TPR_17"/>
    <property type="match status" value="1"/>
</dbReference>
<evidence type="ECO:0000256" key="1">
    <source>
        <dbReference type="PROSITE-ProRule" id="PRU00339"/>
    </source>
</evidence>
<dbReference type="Pfam" id="PF13432">
    <property type="entry name" value="TPR_16"/>
    <property type="match status" value="1"/>
</dbReference>
<dbReference type="SUPFAM" id="SSF48452">
    <property type="entry name" value="TPR-like"/>
    <property type="match status" value="1"/>
</dbReference>
<reference evidence="3 4" key="1">
    <citation type="submission" date="2019-04" db="EMBL/GenBank/DDBJ databases">
        <title>Draft genome sequence of Robertkochia marina CC-AMO-30D.</title>
        <authorList>
            <person name="Hameed A."/>
            <person name="Lin S.-Y."/>
            <person name="Shahina M."/>
            <person name="Lai W.-A."/>
            <person name="Young C.-C."/>
        </authorList>
    </citation>
    <scope>NUCLEOTIDE SEQUENCE [LARGE SCALE GENOMIC DNA]</scope>
    <source>
        <strain evidence="3 4">CC-AMO-30D</strain>
    </source>
</reference>
<accession>A0A4S3M1Q7</accession>
<proteinExistence type="predicted"/>
<dbReference type="InterPro" id="IPR019734">
    <property type="entry name" value="TPR_rpt"/>
</dbReference>
<dbReference type="EMBL" id="SSMC01000001">
    <property type="protein sequence ID" value="THD69044.1"/>
    <property type="molecule type" value="Genomic_DNA"/>
</dbReference>
<feature type="repeat" description="TPR" evidence="1">
    <location>
        <begin position="253"/>
        <end position="286"/>
    </location>
</feature>
<dbReference type="Pfam" id="PF13176">
    <property type="entry name" value="TPR_7"/>
    <property type="match status" value="1"/>
</dbReference>
<comment type="caution">
    <text evidence="3">The sequence shown here is derived from an EMBL/GenBank/DDBJ whole genome shotgun (WGS) entry which is preliminary data.</text>
</comment>
<keyword evidence="2" id="KW-0732">Signal</keyword>
<evidence type="ECO:0000313" key="4">
    <source>
        <dbReference type="Proteomes" id="UP000305939"/>
    </source>
</evidence>
<dbReference type="SMART" id="SM00028">
    <property type="entry name" value="TPR"/>
    <property type="match status" value="8"/>
</dbReference>
<feature type="repeat" description="TPR" evidence="1">
    <location>
        <begin position="151"/>
        <end position="184"/>
    </location>
</feature>
<evidence type="ECO:0000256" key="2">
    <source>
        <dbReference type="SAM" id="SignalP"/>
    </source>
</evidence>
<dbReference type="InterPro" id="IPR011990">
    <property type="entry name" value="TPR-like_helical_dom_sf"/>
</dbReference>
<dbReference type="PROSITE" id="PS50005">
    <property type="entry name" value="TPR"/>
    <property type="match status" value="4"/>
</dbReference>
<protein>
    <submittedName>
        <fullName evidence="3">Tetratricopeptide repeat protein</fullName>
    </submittedName>
</protein>
<keyword evidence="4" id="KW-1185">Reference proteome</keyword>
<feature type="repeat" description="TPR" evidence="1">
    <location>
        <begin position="288"/>
        <end position="321"/>
    </location>
</feature>
<dbReference type="PANTHER" id="PTHR12558">
    <property type="entry name" value="CELL DIVISION CYCLE 16,23,27"/>
    <property type="match status" value="1"/>
</dbReference>
<name>A0A4S3M1Q7_9FLAO</name>
<sequence length="375" mass="44015">MRVLLFFFGFILFFTKASAQQQNTTLADSLFQAKNYTRAINAYAGINSLEARYQIAKAYVELGNYQKAITQLEYLSESYPEQPQVIADLGGLLFRTRQFERSAEVYGELIEIDSLNPDPRYRLGRTYGELKKDSLAQLQFQKAFELDSTHLKSCIELGEFYLKRRQFEKAHQYAEKGLALAPDHAELLNIKALAWFNDYQFELAKPYFEKLVELNYREDFLLLRLARCYEKTWEKDKAVRVYKFIVAADPGNADAYYELGALYRDKNQLDSAQYFFNEAYLDKKPDLSRELVALASIHREKGELGKALELYKQAHEEAPESMHIYFNVCELAGKYYKDSARVRPYLENFRKLYAEEKYAYIYMDKIEGYLRELEE</sequence>
<feature type="signal peptide" evidence="2">
    <location>
        <begin position="1"/>
        <end position="19"/>
    </location>
</feature>
<dbReference type="Pfam" id="PF13181">
    <property type="entry name" value="TPR_8"/>
    <property type="match status" value="1"/>
</dbReference>
<feature type="repeat" description="TPR" evidence="1">
    <location>
        <begin position="49"/>
        <end position="82"/>
    </location>
</feature>
<dbReference type="RefSeq" id="WP_136334534.1">
    <property type="nucleotide sequence ID" value="NZ_QXMP01000004.1"/>
</dbReference>
<keyword evidence="1" id="KW-0802">TPR repeat</keyword>
<dbReference type="AlphaFoldDB" id="A0A4S3M1Q7"/>
<gene>
    <name evidence="3" type="ORF">E7Z59_01570</name>
</gene>
<dbReference type="Gene3D" id="1.25.40.10">
    <property type="entry name" value="Tetratricopeptide repeat domain"/>
    <property type="match status" value="1"/>
</dbReference>
<dbReference type="Proteomes" id="UP000305939">
    <property type="component" value="Unassembled WGS sequence"/>
</dbReference>
<dbReference type="Pfam" id="PF12895">
    <property type="entry name" value="ANAPC3"/>
    <property type="match status" value="1"/>
</dbReference>
<feature type="chain" id="PRO_5021014471" evidence="2">
    <location>
        <begin position="20"/>
        <end position="375"/>
    </location>
</feature>
<organism evidence="3 4">
    <name type="scientific">Robertkochia marina</name>
    <dbReference type="NCBI Taxonomy" id="1227945"/>
    <lineage>
        <taxon>Bacteria</taxon>
        <taxon>Pseudomonadati</taxon>
        <taxon>Bacteroidota</taxon>
        <taxon>Flavobacteriia</taxon>
        <taxon>Flavobacteriales</taxon>
        <taxon>Flavobacteriaceae</taxon>
        <taxon>Robertkochia</taxon>
    </lineage>
</organism>
<dbReference type="OrthoDB" id="9810596at2"/>
<dbReference type="PANTHER" id="PTHR12558:SF13">
    <property type="entry name" value="CELL DIVISION CYCLE PROTEIN 27 HOMOLOG"/>
    <property type="match status" value="1"/>
</dbReference>
<evidence type="ECO:0000313" key="3">
    <source>
        <dbReference type="EMBL" id="THD69044.1"/>
    </source>
</evidence>